<reference evidence="1" key="1">
    <citation type="submission" date="2021-06" db="EMBL/GenBank/DDBJ databases">
        <authorList>
            <person name="Kallberg Y."/>
            <person name="Tangrot J."/>
            <person name="Rosling A."/>
        </authorList>
    </citation>
    <scope>NUCLEOTIDE SEQUENCE</scope>
    <source>
        <strain evidence="1">MA461A</strain>
    </source>
</reference>
<sequence length="199" mass="22241">VLQAEIVPANITQEQLKEYENSFDIGMVTVEVNTIASSYPTDNPNISLRRIIIAIRIIEIDGVTVVQNDVIEKILEAKFINSATAAADSQTSDSITGSPTMDTPCNLSTIFAKIRHWWCCSSKITRVAVISLFLTSLFGVLFMIIPVSMQTLVKKNLGLRQPYQAVSDHHDDDDAKVEQVIFIADEEKRMLMEKHGKEE</sequence>
<evidence type="ECO:0000313" key="1">
    <source>
        <dbReference type="EMBL" id="CAG8839245.1"/>
    </source>
</evidence>
<keyword evidence="2" id="KW-1185">Reference proteome</keyword>
<dbReference type="EMBL" id="CAJVQC010123007">
    <property type="protein sequence ID" value="CAG8839245.1"/>
    <property type="molecule type" value="Genomic_DNA"/>
</dbReference>
<proteinExistence type="predicted"/>
<organism evidence="1 2">
    <name type="scientific">Racocetra persica</name>
    <dbReference type="NCBI Taxonomy" id="160502"/>
    <lineage>
        <taxon>Eukaryota</taxon>
        <taxon>Fungi</taxon>
        <taxon>Fungi incertae sedis</taxon>
        <taxon>Mucoromycota</taxon>
        <taxon>Glomeromycotina</taxon>
        <taxon>Glomeromycetes</taxon>
        <taxon>Diversisporales</taxon>
        <taxon>Gigasporaceae</taxon>
        <taxon>Racocetra</taxon>
    </lineage>
</organism>
<accession>A0ACA9SHZ2</accession>
<evidence type="ECO:0000313" key="2">
    <source>
        <dbReference type="Proteomes" id="UP000789920"/>
    </source>
</evidence>
<feature type="non-terminal residue" evidence="1">
    <location>
        <position position="199"/>
    </location>
</feature>
<feature type="non-terminal residue" evidence="1">
    <location>
        <position position="1"/>
    </location>
</feature>
<gene>
    <name evidence="1" type="ORF">RPERSI_LOCUS30975</name>
</gene>
<name>A0ACA9SHZ2_9GLOM</name>
<protein>
    <submittedName>
        <fullName evidence="1">17113_t:CDS:1</fullName>
    </submittedName>
</protein>
<dbReference type="Proteomes" id="UP000789920">
    <property type="component" value="Unassembled WGS sequence"/>
</dbReference>
<comment type="caution">
    <text evidence="1">The sequence shown here is derived from an EMBL/GenBank/DDBJ whole genome shotgun (WGS) entry which is preliminary data.</text>
</comment>